<evidence type="ECO:0008006" key="3">
    <source>
        <dbReference type="Google" id="ProtNLM"/>
    </source>
</evidence>
<dbReference type="AlphaFoldDB" id="A0A839UBV0"/>
<name>A0A839UBV0_9HYPH</name>
<organism evidence="1 2">
    <name type="scientific">Phyllobacterium trifolii</name>
    <dbReference type="NCBI Taxonomy" id="300193"/>
    <lineage>
        <taxon>Bacteria</taxon>
        <taxon>Pseudomonadati</taxon>
        <taxon>Pseudomonadota</taxon>
        <taxon>Alphaproteobacteria</taxon>
        <taxon>Hyphomicrobiales</taxon>
        <taxon>Phyllobacteriaceae</taxon>
        <taxon>Phyllobacterium</taxon>
    </lineage>
</organism>
<dbReference type="Proteomes" id="UP000554520">
    <property type="component" value="Unassembled WGS sequence"/>
</dbReference>
<accession>A0A839UBV0</accession>
<proteinExistence type="predicted"/>
<evidence type="ECO:0000313" key="2">
    <source>
        <dbReference type="Proteomes" id="UP000554520"/>
    </source>
</evidence>
<evidence type="ECO:0000313" key="1">
    <source>
        <dbReference type="EMBL" id="MBB3148458.1"/>
    </source>
</evidence>
<sequence>MTPQRFVEALECVRWTRTQIAEVLRCDISLVEAWANEREKIPVEVGAWLESLAEAHEASVVPRTCREKRAADT</sequence>
<reference evidence="1 2" key="1">
    <citation type="submission" date="2020-08" db="EMBL/GenBank/DDBJ databases">
        <title>Genomic Encyclopedia of Type Strains, Phase III (KMG-III): the genomes of soil and plant-associated and newly described type strains.</title>
        <authorList>
            <person name="Whitman W."/>
        </authorList>
    </citation>
    <scope>NUCLEOTIDE SEQUENCE [LARGE SCALE GENOMIC DNA]</scope>
    <source>
        <strain evidence="1 2">CECT 7015</strain>
    </source>
</reference>
<dbReference type="EMBL" id="JACHXN010000019">
    <property type="protein sequence ID" value="MBB3148458.1"/>
    <property type="molecule type" value="Genomic_DNA"/>
</dbReference>
<protein>
    <recommendedName>
        <fullName evidence="3">Transcriptional regulator</fullName>
    </recommendedName>
</protein>
<keyword evidence="2" id="KW-1185">Reference proteome</keyword>
<comment type="caution">
    <text evidence="1">The sequence shown here is derived from an EMBL/GenBank/DDBJ whole genome shotgun (WGS) entry which is preliminary data.</text>
</comment>
<gene>
    <name evidence="1" type="ORF">FHS21_004905</name>
</gene>